<dbReference type="FunFam" id="3.40.470.10:FF:000001">
    <property type="entry name" value="Uracil-DNA glycosylase"/>
    <property type="match status" value="1"/>
</dbReference>
<evidence type="ECO:0000256" key="8">
    <source>
        <dbReference type="PROSITE-ProRule" id="PRU10072"/>
    </source>
</evidence>
<dbReference type="Proteomes" id="UP000887540">
    <property type="component" value="Unplaced"/>
</dbReference>
<dbReference type="GO" id="GO:0005739">
    <property type="term" value="C:mitochondrion"/>
    <property type="evidence" value="ECO:0007669"/>
    <property type="project" value="UniProtKB-SubCell"/>
</dbReference>
<evidence type="ECO:0000256" key="4">
    <source>
        <dbReference type="ARBA" id="ARBA00022763"/>
    </source>
</evidence>
<dbReference type="PANTHER" id="PTHR11264:SF7">
    <property type="entry name" value="URACIL-DNA GLYCOSYLASE"/>
    <property type="match status" value="1"/>
</dbReference>
<keyword evidence="7" id="KW-0496">Mitochondrion</keyword>
<dbReference type="SMART" id="SM00986">
    <property type="entry name" value="UDG"/>
    <property type="match status" value="1"/>
</dbReference>
<dbReference type="AlphaFoldDB" id="A0A914BVW2"/>
<evidence type="ECO:0000313" key="13">
    <source>
        <dbReference type="WBParaSite" id="ACRNAN_Path_1121.g4329.t1"/>
    </source>
</evidence>
<keyword evidence="7" id="KW-0539">Nucleus</keyword>
<dbReference type="CDD" id="cd10027">
    <property type="entry name" value="UDG-F1-like"/>
    <property type="match status" value="1"/>
</dbReference>
<dbReference type="InterPro" id="IPR005122">
    <property type="entry name" value="Uracil-DNA_glycosylase-like"/>
</dbReference>
<evidence type="ECO:0000256" key="5">
    <source>
        <dbReference type="ARBA" id="ARBA00022801"/>
    </source>
</evidence>
<keyword evidence="5 7" id="KW-0378">Hydrolase</keyword>
<proteinExistence type="inferred from homology"/>
<comment type="catalytic activity">
    <reaction evidence="1 7 9">
        <text>Hydrolyzes single-stranded DNA or mismatched double-stranded DNA and polynucleotides, releasing free uracil.</text>
        <dbReference type="EC" id="3.2.2.27"/>
    </reaction>
</comment>
<feature type="domain" description="Uracil-DNA glycosylase-like" evidence="11">
    <location>
        <begin position="129"/>
        <end position="289"/>
    </location>
</feature>
<comment type="function">
    <text evidence="7 9">Excises uracil residues from the DNA which can arise as a result of misincorporation of dUMP residues by DNA polymerase or due to deamination of cytosine.</text>
</comment>
<evidence type="ECO:0000256" key="2">
    <source>
        <dbReference type="ARBA" id="ARBA00008184"/>
    </source>
</evidence>
<dbReference type="NCBIfam" id="NF003592">
    <property type="entry name" value="PRK05254.1-5"/>
    <property type="match status" value="1"/>
</dbReference>
<feature type="compositionally biased region" description="Basic residues" evidence="10">
    <location>
        <begin position="1"/>
        <end position="10"/>
    </location>
</feature>
<evidence type="ECO:0000313" key="12">
    <source>
        <dbReference type="Proteomes" id="UP000887540"/>
    </source>
</evidence>
<evidence type="ECO:0000259" key="11">
    <source>
        <dbReference type="SMART" id="SM00986"/>
    </source>
</evidence>
<keyword evidence="12" id="KW-1185">Reference proteome</keyword>
<comment type="subcellular location">
    <subcellularLocation>
        <location evidence="7">Mitochondrion</location>
    </subcellularLocation>
    <subcellularLocation>
        <location evidence="7">Nucleus</location>
    </subcellularLocation>
</comment>
<dbReference type="GO" id="GO:0005634">
    <property type="term" value="C:nucleus"/>
    <property type="evidence" value="ECO:0007669"/>
    <property type="project" value="UniProtKB-SubCell"/>
</dbReference>
<dbReference type="SUPFAM" id="SSF52141">
    <property type="entry name" value="Uracil-DNA glycosylase-like"/>
    <property type="match status" value="1"/>
</dbReference>
<evidence type="ECO:0000256" key="1">
    <source>
        <dbReference type="ARBA" id="ARBA00001400"/>
    </source>
</evidence>
<reference evidence="13" key="1">
    <citation type="submission" date="2022-11" db="UniProtKB">
        <authorList>
            <consortium name="WormBaseParasite"/>
        </authorList>
    </citation>
    <scope>IDENTIFICATION</scope>
</reference>
<dbReference type="Pfam" id="PF03167">
    <property type="entry name" value="UDG"/>
    <property type="match status" value="1"/>
</dbReference>
<dbReference type="NCBIfam" id="NF003588">
    <property type="entry name" value="PRK05254.1-1"/>
    <property type="match status" value="1"/>
</dbReference>
<dbReference type="GO" id="GO:0004844">
    <property type="term" value="F:uracil DNA N-glycosylase activity"/>
    <property type="evidence" value="ECO:0007669"/>
    <property type="project" value="UniProtKB-UniRule"/>
</dbReference>
<dbReference type="Gene3D" id="3.40.470.10">
    <property type="entry name" value="Uracil-DNA glycosylase-like domain"/>
    <property type="match status" value="1"/>
</dbReference>
<evidence type="ECO:0000256" key="10">
    <source>
        <dbReference type="SAM" id="MobiDB-lite"/>
    </source>
</evidence>
<dbReference type="InterPro" id="IPR036895">
    <property type="entry name" value="Uracil-DNA_glycosylase-like_sf"/>
</dbReference>
<protein>
    <recommendedName>
        <fullName evidence="3 7">Uracil-DNA glycosylase</fullName>
        <shortName evidence="7">UDG</shortName>
        <ecNumber evidence="3 7">3.2.2.27</ecNumber>
    </recommendedName>
</protein>
<keyword evidence="4 7" id="KW-0227">DNA damage</keyword>
<evidence type="ECO:0000256" key="9">
    <source>
        <dbReference type="RuleBase" id="RU003780"/>
    </source>
</evidence>
<name>A0A914BVW2_9BILA</name>
<accession>A0A914BVW2</accession>
<organism evidence="12 13">
    <name type="scientific">Acrobeloides nanus</name>
    <dbReference type="NCBI Taxonomy" id="290746"/>
    <lineage>
        <taxon>Eukaryota</taxon>
        <taxon>Metazoa</taxon>
        <taxon>Ecdysozoa</taxon>
        <taxon>Nematoda</taxon>
        <taxon>Chromadorea</taxon>
        <taxon>Rhabditida</taxon>
        <taxon>Tylenchina</taxon>
        <taxon>Cephalobomorpha</taxon>
        <taxon>Cephaloboidea</taxon>
        <taxon>Cephalobidae</taxon>
        <taxon>Acrobeloides</taxon>
    </lineage>
</organism>
<sequence>MFLRGARKRALKETSELESSDSDLLKKVHNVSNQEDKEIEPVEKATLNVNTPDLSKENMPLTIPPIPSQCEASYGAKLISTLKEPGWKSALMDEFQKPYMQNVFKVLEAEEKKGVKVFPPRDLIFNAFNLTPFNEVKVVLLGQDPYHNDRQAHGLCFSVQQGVPPPRSLINIYNELKNDYPDFNIPNHGSLEEWAKQGIFMLNATLTVEAHKANSHSGIGWQKFTDAVIKILNTQRDGIVFLLWGGFAHKKEALVDKKKHAIIKNAHPSPLSYRHFKGCKCFSKVNKLLIEFKKEPINWSLS</sequence>
<dbReference type="HAMAP" id="MF_00148">
    <property type="entry name" value="UDG"/>
    <property type="match status" value="1"/>
</dbReference>
<dbReference type="EC" id="3.2.2.27" evidence="3 7"/>
<keyword evidence="6 7" id="KW-0234">DNA repair</keyword>
<evidence type="ECO:0000256" key="6">
    <source>
        <dbReference type="ARBA" id="ARBA00023204"/>
    </source>
</evidence>
<dbReference type="InterPro" id="IPR002043">
    <property type="entry name" value="UDG_fam1"/>
</dbReference>
<dbReference type="WBParaSite" id="ACRNAN_Path_1121.g4329.t1">
    <property type="protein sequence ID" value="ACRNAN_Path_1121.g4329.t1"/>
    <property type="gene ID" value="ACRNAN_Path_1121.g4329"/>
</dbReference>
<dbReference type="SMART" id="SM00987">
    <property type="entry name" value="UreE_C"/>
    <property type="match status" value="1"/>
</dbReference>
<evidence type="ECO:0000256" key="7">
    <source>
        <dbReference type="HAMAP-Rule" id="MF_03166"/>
    </source>
</evidence>
<dbReference type="PROSITE" id="PS00130">
    <property type="entry name" value="U_DNA_GLYCOSYLASE"/>
    <property type="match status" value="1"/>
</dbReference>
<dbReference type="GO" id="GO:0097510">
    <property type="term" value="P:base-excision repair, AP site formation via deaminated base removal"/>
    <property type="evidence" value="ECO:0007669"/>
    <property type="project" value="TreeGrafter"/>
</dbReference>
<dbReference type="InterPro" id="IPR018085">
    <property type="entry name" value="Ura-DNA_Glyclase_AS"/>
</dbReference>
<comment type="similarity">
    <text evidence="2 7 9">Belongs to the uracil-DNA glycosylase (UDG) superfamily. UNG family.</text>
</comment>
<dbReference type="PANTHER" id="PTHR11264">
    <property type="entry name" value="URACIL-DNA GLYCOSYLASE"/>
    <property type="match status" value="1"/>
</dbReference>
<dbReference type="NCBIfam" id="NF003589">
    <property type="entry name" value="PRK05254.1-2"/>
    <property type="match status" value="1"/>
</dbReference>
<dbReference type="NCBIfam" id="TIGR00628">
    <property type="entry name" value="ung"/>
    <property type="match status" value="1"/>
</dbReference>
<feature type="region of interest" description="Disordered" evidence="10">
    <location>
        <begin position="1"/>
        <end position="22"/>
    </location>
</feature>
<feature type="active site" description="Proton acceptor" evidence="7 8">
    <location>
        <position position="144"/>
    </location>
</feature>
<evidence type="ECO:0000256" key="3">
    <source>
        <dbReference type="ARBA" id="ARBA00012030"/>
    </source>
</evidence>